<feature type="region of interest" description="Disordered" evidence="4">
    <location>
        <begin position="950"/>
        <end position="1035"/>
    </location>
</feature>
<dbReference type="GO" id="GO:0008270">
    <property type="term" value="F:zinc ion binding"/>
    <property type="evidence" value="ECO:0007669"/>
    <property type="project" value="UniProtKB-KW"/>
</dbReference>
<dbReference type="InterPro" id="IPR052445">
    <property type="entry name" value="ZnF-G_patch_domain"/>
</dbReference>
<accession>A0A1A8RP20</accession>
<feature type="region of interest" description="Disordered" evidence="4">
    <location>
        <begin position="1052"/>
        <end position="1117"/>
    </location>
</feature>
<feature type="compositionally biased region" description="Basic and acidic residues" evidence="4">
    <location>
        <begin position="859"/>
        <end position="873"/>
    </location>
</feature>
<feature type="compositionally biased region" description="Basic and acidic residues" evidence="4">
    <location>
        <begin position="149"/>
        <end position="165"/>
    </location>
</feature>
<organism evidence="6">
    <name type="scientific">Nothobranchius rachovii</name>
    <name type="common">bluefin notho</name>
    <dbReference type="NCBI Taxonomy" id="451742"/>
    <lineage>
        <taxon>Eukaryota</taxon>
        <taxon>Metazoa</taxon>
        <taxon>Chordata</taxon>
        <taxon>Craniata</taxon>
        <taxon>Vertebrata</taxon>
        <taxon>Euteleostomi</taxon>
        <taxon>Actinopterygii</taxon>
        <taxon>Neopterygii</taxon>
        <taxon>Teleostei</taxon>
        <taxon>Neoteleostei</taxon>
        <taxon>Acanthomorphata</taxon>
        <taxon>Ovalentaria</taxon>
        <taxon>Atherinomorphae</taxon>
        <taxon>Cyprinodontiformes</taxon>
        <taxon>Nothobranchiidae</taxon>
        <taxon>Nothobranchius</taxon>
    </lineage>
</organism>
<dbReference type="PANTHER" id="PTHR17614">
    <property type="entry name" value="ZINC FINGER-CONTAINING"/>
    <property type="match status" value="1"/>
</dbReference>
<gene>
    <name evidence="6" type="primary">ZNF804B</name>
</gene>
<feature type="region of interest" description="Disordered" evidence="4">
    <location>
        <begin position="135"/>
        <end position="213"/>
    </location>
</feature>
<dbReference type="InterPro" id="IPR036236">
    <property type="entry name" value="Znf_C2H2_sf"/>
</dbReference>
<feature type="region of interest" description="Disordered" evidence="4">
    <location>
        <begin position="1234"/>
        <end position="1260"/>
    </location>
</feature>
<dbReference type="PROSITE" id="PS00028">
    <property type="entry name" value="ZINC_FINGER_C2H2_1"/>
    <property type="match status" value="1"/>
</dbReference>
<feature type="compositionally biased region" description="Polar residues" evidence="4">
    <location>
        <begin position="497"/>
        <end position="512"/>
    </location>
</feature>
<dbReference type="EMBL" id="HAEI01010775">
    <property type="protein sequence ID" value="SBS11539.1"/>
    <property type="molecule type" value="Transcribed_RNA"/>
</dbReference>
<feature type="compositionally biased region" description="Basic residues" evidence="4">
    <location>
        <begin position="581"/>
        <end position="590"/>
    </location>
</feature>
<name>A0A1A8RP20_9TELE</name>
<dbReference type="SUPFAM" id="SSF57667">
    <property type="entry name" value="beta-beta-alpha zinc fingers"/>
    <property type="match status" value="1"/>
</dbReference>
<keyword evidence="2" id="KW-0863">Zinc-finger</keyword>
<dbReference type="GO" id="GO:0005634">
    <property type="term" value="C:nucleus"/>
    <property type="evidence" value="ECO:0007669"/>
    <property type="project" value="TreeGrafter"/>
</dbReference>
<feature type="compositionally biased region" description="Basic and acidic residues" evidence="4">
    <location>
        <begin position="446"/>
        <end position="464"/>
    </location>
</feature>
<protein>
    <submittedName>
        <fullName evidence="6">Zinc finger protein 804B</fullName>
    </submittedName>
</protein>
<feature type="region of interest" description="Disordered" evidence="4">
    <location>
        <begin position="858"/>
        <end position="877"/>
    </location>
</feature>
<feature type="compositionally biased region" description="Polar residues" evidence="4">
    <location>
        <begin position="324"/>
        <end position="342"/>
    </location>
</feature>
<feature type="compositionally biased region" description="Polar residues" evidence="4">
    <location>
        <begin position="187"/>
        <end position="201"/>
    </location>
</feature>
<feature type="compositionally biased region" description="Low complexity" evidence="4">
    <location>
        <begin position="1235"/>
        <end position="1248"/>
    </location>
</feature>
<evidence type="ECO:0000256" key="3">
    <source>
        <dbReference type="ARBA" id="ARBA00022833"/>
    </source>
</evidence>
<reference evidence="6" key="2">
    <citation type="submission" date="2016-06" db="EMBL/GenBank/DDBJ databases">
        <title>The genome of a short-lived fish provides insights into sex chromosome evolution and the genetic control of aging.</title>
        <authorList>
            <person name="Reichwald K."/>
            <person name="Felder M."/>
            <person name="Petzold A."/>
            <person name="Koch P."/>
            <person name="Groth M."/>
            <person name="Platzer M."/>
        </authorList>
    </citation>
    <scope>NUCLEOTIDE SEQUENCE</scope>
    <source>
        <tissue evidence="6">Brain</tissue>
    </source>
</reference>
<evidence type="ECO:0000259" key="5">
    <source>
        <dbReference type="PROSITE" id="PS00028"/>
    </source>
</evidence>
<keyword evidence="1" id="KW-0479">Metal-binding</keyword>
<feature type="compositionally biased region" description="Pro residues" evidence="4">
    <location>
        <begin position="1249"/>
        <end position="1258"/>
    </location>
</feature>
<evidence type="ECO:0000256" key="1">
    <source>
        <dbReference type="ARBA" id="ARBA00022723"/>
    </source>
</evidence>
<feature type="compositionally biased region" description="Polar residues" evidence="4">
    <location>
        <begin position="470"/>
        <end position="487"/>
    </location>
</feature>
<dbReference type="InterPro" id="IPR013087">
    <property type="entry name" value="Znf_C2H2_type"/>
</dbReference>
<feature type="compositionally biased region" description="Basic residues" evidence="4">
    <location>
        <begin position="652"/>
        <end position="661"/>
    </location>
</feature>
<keyword evidence="3" id="KW-0862">Zinc</keyword>
<feature type="domain" description="C2H2-type" evidence="5">
    <location>
        <begin position="71"/>
        <end position="93"/>
    </location>
</feature>
<reference evidence="6" key="1">
    <citation type="submission" date="2016-05" db="EMBL/GenBank/DDBJ databases">
        <authorList>
            <person name="Lavstsen T."/>
            <person name="Jespersen J.S."/>
        </authorList>
    </citation>
    <scope>NUCLEOTIDE SEQUENCE</scope>
    <source>
        <tissue evidence="6">Brain</tissue>
    </source>
</reference>
<feature type="region of interest" description="Disordered" evidence="4">
    <location>
        <begin position="561"/>
        <end position="600"/>
    </location>
</feature>
<dbReference type="PANTHER" id="PTHR17614:SF12">
    <property type="entry name" value="ZINC FINGER PROTEIN 804B"/>
    <property type="match status" value="1"/>
</dbReference>
<feature type="compositionally biased region" description="Polar residues" evidence="4">
    <location>
        <begin position="1089"/>
        <end position="1105"/>
    </location>
</feature>
<evidence type="ECO:0000256" key="4">
    <source>
        <dbReference type="SAM" id="MobiDB-lite"/>
    </source>
</evidence>
<feature type="compositionally biased region" description="Polar residues" evidence="4">
    <location>
        <begin position="1022"/>
        <end position="1031"/>
    </location>
</feature>
<dbReference type="EMBL" id="HAEH01018277">
    <property type="protein sequence ID" value="SBS07437.1"/>
    <property type="molecule type" value="Transcribed_RNA"/>
</dbReference>
<proteinExistence type="predicted"/>
<evidence type="ECO:0000256" key="2">
    <source>
        <dbReference type="ARBA" id="ARBA00022771"/>
    </source>
</evidence>
<feature type="region of interest" description="Disordered" evidence="4">
    <location>
        <begin position="650"/>
        <end position="701"/>
    </location>
</feature>
<evidence type="ECO:0000313" key="6">
    <source>
        <dbReference type="EMBL" id="SBS07437.1"/>
    </source>
</evidence>
<feature type="region of interest" description="Disordered" evidence="4">
    <location>
        <begin position="324"/>
        <end position="352"/>
    </location>
</feature>
<feature type="region of interest" description="Disordered" evidence="4">
    <location>
        <begin position="400"/>
        <end position="524"/>
    </location>
</feature>
<feature type="compositionally biased region" description="Basic and acidic residues" evidence="4">
    <location>
        <begin position="1056"/>
        <end position="1065"/>
    </location>
</feature>
<feature type="compositionally biased region" description="Polar residues" evidence="4">
    <location>
        <begin position="1001"/>
        <end position="1013"/>
    </location>
</feature>
<sequence length="1318" mass="146630">MGPRLRETPGMACSACYYLVISSTHLSNGHFRRVKGVFRGPLCPTASSDSPECTEGTLGCSVEDLKSLFYCELCDKQYLRHQEFDNHINSYDHAHKQRLKELQHREFVRNVASKSWKDQRKQEKALRRLHQLAQLQQESQRVPRMSQQQDRDVDQRRRCSEDNPKTRNRSQHQPRTLSREPDISHLPQPTTPEDSPLTMETSHADSAADRPQSCHSLCPQLPLLSQGRAGGRLGVSFCFSRRGPRLEPSASVFSDLEEEEREKRERMRERVRTMMRDIDREIGGKSSSDCLLLKGMLPVSGGGEEPTRKINIIPEYFPISTSVPDHQSQNLQPSQMQETLDNTPEDRGTDGQRKCFPVLGRDGSARLSWPISLLKFTTSEPRISFSCNPLHVDIRSPERLTEDLQDSRPNPPSSLSGAPAVLPPDARSCSQRQARRELRTRRRRRHDEILKQEQHISKETEAHLLLRNKSPPSSETRPQQGGCTLTEANGERAAPHPSQSALSDGSDTNSHNPLGGRLEGAGGTGKRAITTLSCGSEPGTQGTCISPSRCECGGETMCARAPPHVGVPKVARKNRSTNSKKQVKKKRARKDRASNKRQSAKCKVRSVVSTVCRADAKGKWGEERRRAATWVPGAGRDCLLGRCEAEPVSVSVRRRRPHRRRTTEFQSQPERSGIASRLSRHTADRATGGGRQRDGDTETFPWRSHVSARSFSPGCNSKLWWERGHHSNPRSFIDCCYPDNSCGSGPAKKRKFLHGDRKFIHGEENGEVWERSGRRRAGRGRDRSLALDPAQWEWLRDGADEEGRSRTGRGGRAAEWDHVGRFSLSPGSWGKRLGHLSVDEVDWDRSSVDRWTWGSSDSWEDRGTHRSGADIRDSPGSAWRCASSRCSSSRHVWSPEWWTSRHQSMMGAHDSGCFSPRSCSPCSTSMSELSCEWSSGVSVDRLVVSSCRAPSTASQDSAETGKPGSAVPTASARSHHLLSPSSPRRSELKVSRLNISHCDRNTSPLKESSSQLQRVHEPSVCVPTNRSDSSPPQKPARMLLLPLIGKCPAIQRKARRDQGLQEKRGGKAKSPGDNPGTTADSQKCLRNVAESNPSRSPNLCRTQIGTDDKRAGGGTAAPISFSAEEMDKYRVLQEQAREHMQKVLESANTHTSYTHNPHTHPSEEPYTPHTPLMHPDLMQRHVQHTFHVSVPLQHASPQDSFTVPMGVPSLPPLPPSPPLSNLHPIILQQAAFSITPPSSSSPTPALHPQSPPHPPSLPHPLHLTPLSISSLFPSILLSHHSIPLLPQSLHPSLLTLQPVASQPFMERPWPVSFQQKAV</sequence>